<dbReference type="Gene3D" id="3.40.50.300">
    <property type="entry name" value="P-loop containing nucleotide triphosphate hydrolases"/>
    <property type="match status" value="1"/>
</dbReference>
<reference evidence="2 3" key="1">
    <citation type="submission" date="2019-09" db="EMBL/GenBank/DDBJ databases">
        <title>The complete genome of Methanoplanus sp. FWC-SCC4.</title>
        <authorList>
            <person name="Chen S.-C."/>
            <person name="Zhou Y.-Z."/>
            <person name="Lai M.-C."/>
        </authorList>
    </citation>
    <scope>NUCLEOTIDE SEQUENCE [LARGE SCALE GENOMIC DNA]</scope>
    <source>
        <strain evidence="2 3">FWC-SCC4</strain>
    </source>
</reference>
<dbReference type="Proteomes" id="UP001301797">
    <property type="component" value="Chromosome"/>
</dbReference>
<feature type="region of interest" description="Disordered" evidence="1">
    <location>
        <begin position="241"/>
        <end position="264"/>
    </location>
</feature>
<accession>A0AA97I4V6</accession>
<evidence type="ECO:0000313" key="3">
    <source>
        <dbReference type="Proteomes" id="UP001301797"/>
    </source>
</evidence>
<proteinExistence type="predicted"/>
<feature type="compositionally biased region" description="Basic and acidic residues" evidence="1">
    <location>
        <begin position="793"/>
        <end position="802"/>
    </location>
</feature>
<feature type="compositionally biased region" description="Acidic residues" evidence="1">
    <location>
        <begin position="803"/>
        <end position="812"/>
    </location>
</feature>
<dbReference type="InterPro" id="IPR027417">
    <property type="entry name" value="P-loop_NTPase"/>
</dbReference>
<dbReference type="KEGG" id="mefw:F1737_08805"/>
<dbReference type="EMBL" id="CP043875">
    <property type="protein sequence ID" value="WOF17336.1"/>
    <property type="molecule type" value="Genomic_DNA"/>
</dbReference>
<feature type="region of interest" description="Disordered" evidence="1">
    <location>
        <begin position="350"/>
        <end position="373"/>
    </location>
</feature>
<evidence type="ECO:0000256" key="1">
    <source>
        <dbReference type="SAM" id="MobiDB-lite"/>
    </source>
</evidence>
<sequence>MPAAEIKKTLSVLFEKRDVVEIRAIGDFSTHSGYFDDHSLLAEKAQNIDRLTDVSGVYTTLNKVNPALLSRRANRIRMKLSKNDPTTADSDIIRRRWLPVDLDPVRPSGVSSSDGEHNLALEKAAKIKEWLSEEGFPEPVLADSGNGAHLLYRIDLDNSGESTELVRQCLEVLDTFFSDVSVHVDTANFNAARIWKLYGTKSKKGDDTQDRPHRTSKIILAPEKRQVVPVETLKKLASLMPDEPETKTPPAFRSGGGTGNKNGFTNGTGKGGNINLGEWLAGNNIGTKSVKPWKGGTMYTLSECPFSDEHRDGAFAIQFESGAIFAGCHHNSCGNGVQRWPELRAMYEDRSAGRKEKPAGVKAGREHKQKRQEIKGTSLFSDEIREKANAILREGDPLQFMLETFARLHVGDRTVAECLIMSVASQSVENTKGLHVSVSGNSGKGKSHACNSMLKLIPEDYKLSGTVSDKALYYNPDLQPGTVFLFDDVSLSDDLQEILKSATANFCDRIEHQTLTTDRQLKICSIPERCVWWLAKVESVGDDQVMNRMLTTWIDDSAEQDERVLLHIRKTEASENIVSTEPEEAEICRCMWAILKEETVYVSIPFAEKVQFSSSANRRNPAILFDLIKCHALLFRMQRERFGSGGRTADAGQEESLPAIRAERDDFRAAARIYSEINGESGGQETKLTKNEAAALKTICKMGWGVVTISMLQDAMGLSYHQTRRIFQGYTNGGNLYSGLLEKCPAISFIDATVSHEVDGCMVRRRENQFSFNYEVYHRWNSGSVVWISEGGERCDDDKNGGDDEGNDSEGEGEGKDVGGDSSPTEPSDVCTFAPCLHPFCTSKVQIKRPAICEASGNPLVNDEKLLSNNSSLHRFSGTEKGSVALTSPGASVCVSKISANKSDKKPCKVATVERSCMSTPLVCTTPVQVSVNQCKSANESGFTHPLPGVMSAADFERVSVDLGRCGLCDEGKALFRSGELKLVICERCYGRLLREENGRSGIL</sequence>
<dbReference type="AlphaFoldDB" id="A0AA97I4V6"/>
<keyword evidence="3" id="KW-1185">Reference proteome</keyword>
<protein>
    <submittedName>
        <fullName evidence="2">Uncharacterized protein</fullName>
    </submittedName>
</protein>
<evidence type="ECO:0000313" key="2">
    <source>
        <dbReference type="EMBL" id="WOF17336.1"/>
    </source>
</evidence>
<feature type="compositionally biased region" description="Gly residues" evidence="1">
    <location>
        <begin position="254"/>
        <end position="264"/>
    </location>
</feature>
<feature type="region of interest" description="Disordered" evidence="1">
    <location>
        <begin position="793"/>
        <end position="826"/>
    </location>
</feature>
<gene>
    <name evidence="2" type="ORF">F1737_08805</name>
</gene>
<name>A0AA97I4V6_9EURY</name>
<organism evidence="2 3">
    <name type="scientific">Methanochimaera problematica</name>
    <dbReference type="NCBI Taxonomy" id="2609417"/>
    <lineage>
        <taxon>Archaea</taxon>
        <taxon>Methanobacteriati</taxon>
        <taxon>Methanobacteriota</taxon>
        <taxon>Stenosarchaea group</taxon>
        <taxon>Methanomicrobia</taxon>
        <taxon>Methanomicrobiales</taxon>
        <taxon>Methanomicrobiaceae</taxon>
        <taxon>Methanochimaera</taxon>
    </lineage>
</organism>